<evidence type="ECO:0000313" key="3">
    <source>
        <dbReference type="Proteomes" id="UP001415857"/>
    </source>
</evidence>
<accession>A0AAP0R7F8</accession>
<sequence>MANCAYNTCHGLVHVIKVFLQCLGIETVSEASTNERELKVNETNIHDPPPLTTKGEFSEDFANQRELKINETSVQDPAPSITGREISEAFTNQRELKTNETTIQDPPSTTEREVTDSEDVSAEAADSIPTATPPRPPINPGGGGQTN</sequence>
<protein>
    <submittedName>
        <fullName evidence="2">Uncharacterized protein</fullName>
    </submittedName>
</protein>
<feature type="compositionally biased region" description="Polar residues" evidence="1">
    <location>
        <begin position="89"/>
        <end position="109"/>
    </location>
</feature>
<name>A0AAP0R7F8_LIQFO</name>
<comment type="caution">
    <text evidence="2">The sequence shown here is derived from an EMBL/GenBank/DDBJ whole genome shotgun (WGS) entry which is preliminary data.</text>
</comment>
<gene>
    <name evidence="2" type="ORF">L1049_002469</name>
</gene>
<keyword evidence="3" id="KW-1185">Reference proteome</keyword>
<dbReference type="AlphaFoldDB" id="A0AAP0R7F8"/>
<evidence type="ECO:0000256" key="1">
    <source>
        <dbReference type="SAM" id="MobiDB-lite"/>
    </source>
</evidence>
<dbReference type="EMBL" id="JBBPBK010000013">
    <property type="protein sequence ID" value="KAK9272100.1"/>
    <property type="molecule type" value="Genomic_DNA"/>
</dbReference>
<evidence type="ECO:0000313" key="2">
    <source>
        <dbReference type="EMBL" id="KAK9272100.1"/>
    </source>
</evidence>
<dbReference type="Proteomes" id="UP001415857">
    <property type="component" value="Unassembled WGS sequence"/>
</dbReference>
<feature type="region of interest" description="Disordered" evidence="1">
    <location>
        <begin position="71"/>
        <end position="147"/>
    </location>
</feature>
<organism evidence="2 3">
    <name type="scientific">Liquidambar formosana</name>
    <name type="common">Formosan gum</name>
    <dbReference type="NCBI Taxonomy" id="63359"/>
    <lineage>
        <taxon>Eukaryota</taxon>
        <taxon>Viridiplantae</taxon>
        <taxon>Streptophyta</taxon>
        <taxon>Embryophyta</taxon>
        <taxon>Tracheophyta</taxon>
        <taxon>Spermatophyta</taxon>
        <taxon>Magnoliopsida</taxon>
        <taxon>eudicotyledons</taxon>
        <taxon>Gunneridae</taxon>
        <taxon>Pentapetalae</taxon>
        <taxon>Saxifragales</taxon>
        <taxon>Altingiaceae</taxon>
        <taxon>Liquidambar</taxon>
    </lineage>
</organism>
<reference evidence="2 3" key="1">
    <citation type="journal article" date="2024" name="Plant J.">
        <title>Genome sequences and population genomics reveal climatic adaptation and genomic divergence between two closely related sweetgum species.</title>
        <authorList>
            <person name="Xu W.Q."/>
            <person name="Ren C.Q."/>
            <person name="Zhang X.Y."/>
            <person name="Comes H.P."/>
            <person name="Liu X.H."/>
            <person name="Li Y.G."/>
            <person name="Kettle C.J."/>
            <person name="Jalonen R."/>
            <person name="Gaisberger H."/>
            <person name="Ma Y.Z."/>
            <person name="Qiu Y.X."/>
        </authorList>
    </citation>
    <scope>NUCLEOTIDE SEQUENCE [LARGE SCALE GENOMIC DNA]</scope>
    <source>
        <strain evidence="2">Hangzhou</strain>
    </source>
</reference>
<proteinExistence type="predicted"/>